<dbReference type="AlphaFoldDB" id="A0A815UMR4"/>
<proteinExistence type="predicted"/>
<comment type="caution">
    <text evidence="1">The sequence shown here is derived from an EMBL/GenBank/DDBJ whole genome shotgun (WGS) entry which is preliminary data.</text>
</comment>
<dbReference type="OrthoDB" id="10030830at2759"/>
<evidence type="ECO:0000313" key="1">
    <source>
        <dbReference type="EMBL" id="CAF1518253.1"/>
    </source>
</evidence>
<evidence type="ECO:0000313" key="2">
    <source>
        <dbReference type="Proteomes" id="UP000663891"/>
    </source>
</evidence>
<protein>
    <submittedName>
        <fullName evidence="1">Uncharacterized protein</fullName>
    </submittedName>
</protein>
<name>A0A815UMR4_9BILA</name>
<dbReference type="Proteomes" id="UP000663891">
    <property type="component" value="Unassembled WGS sequence"/>
</dbReference>
<sequence length="327" mass="39923">INMDFEKISSFTIDRPSTDKDNADDIPIWLHLTNEQFQELFRKIFSSISTTTISIEELQQLAITMYQERKRLHEKQLWVTLLKTIENGLHRWPTMLKQVILSMNIVRNQSIEYFTDEMYSNVVQIYLQKPAIEQILQYETIIENILEKYIEEHFHLFDYDYDHDDEQLVQEIQQQLQSHNSNQMEMIEQMVNRKYELELWREEIQHLKNYQKENQWPSSFRYLHVGIPSFIETITDHIIQQQFIDQHKQILQDYKHQLLRLLITMSEEICSKIQTTFNRDISLFWNYQHSLPVKEQFSETILNLIDQRFSLMIRKVHAIYCYYYHEK</sequence>
<gene>
    <name evidence="1" type="ORF">VCS650_LOCUS43146</name>
</gene>
<feature type="non-terminal residue" evidence="1">
    <location>
        <position position="1"/>
    </location>
</feature>
<accession>A0A815UMR4</accession>
<organism evidence="1 2">
    <name type="scientific">Adineta steineri</name>
    <dbReference type="NCBI Taxonomy" id="433720"/>
    <lineage>
        <taxon>Eukaryota</taxon>
        <taxon>Metazoa</taxon>
        <taxon>Spiralia</taxon>
        <taxon>Gnathifera</taxon>
        <taxon>Rotifera</taxon>
        <taxon>Eurotatoria</taxon>
        <taxon>Bdelloidea</taxon>
        <taxon>Adinetida</taxon>
        <taxon>Adinetidae</taxon>
        <taxon>Adineta</taxon>
    </lineage>
</organism>
<reference evidence="1" key="1">
    <citation type="submission" date="2021-02" db="EMBL/GenBank/DDBJ databases">
        <authorList>
            <person name="Nowell W R."/>
        </authorList>
    </citation>
    <scope>NUCLEOTIDE SEQUENCE</scope>
</reference>
<dbReference type="EMBL" id="CAJNON010002881">
    <property type="protein sequence ID" value="CAF1518253.1"/>
    <property type="molecule type" value="Genomic_DNA"/>
</dbReference>